<evidence type="ECO:0000256" key="4">
    <source>
        <dbReference type="ARBA" id="ARBA00022824"/>
    </source>
</evidence>
<evidence type="ECO:0000313" key="8">
    <source>
        <dbReference type="EMBL" id="KAL3799464.1"/>
    </source>
</evidence>
<keyword evidence="4 7" id="KW-0256">Endoplasmic reticulum</keyword>
<comment type="caution">
    <text evidence="8">The sequence shown here is derived from an EMBL/GenBank/DDBJ whole genome shotgun (WGS) entry which is preliminary data.</text>
</comment>
<dbReference type="Pfam" id="PF08285">
    <property type="entry name" value="DPM3"/>
    <property type="match status" value="1"/>
</dbReference>
<dbReference type="AlphaFoldDB" id="A0ABD3QGD7"/>
<dbReference type="InterPro" id="IPR013174">
    <property type="entry name" value="DPM3"/>
</dbReference>
<dbReference type="GO" id="GO:0005789">
    <property type="term" value="C:endoplasmic reticulum membrane"/>
    <property type="evidence" value="ECO:0007669"/>
    <property type="project" value="UniProtKB-SubCell"/>
</dbReference>
<evidence type="ECO:0000256" key="7">
    <source>
        <dbReference type="RuleBase" id="RU365085"/>
    </source>
</evidence>
<evidence type="ECO:0000256" key="6">
    <source>
        <dbReference type="ARBA" id="ARBA00023136"/>
    </source>
</evidence>
<sequence>MASILRYQVFLSVIILFLSIWKNALANTVSLQRSLPFSPSTNEVIITYLPIWALIILGIYALASVLVRVATFEDCSEAAVQLGREIEEAKLRLKGRGFELLQG</sequence>
<keyword evidence="6 7" id="KW-0472">Membrane</keyword>
<comment type="similarity">
    <text evidence="2 7">Belongs to the DPM3 family.</text>
</comment>
<gene>
    <name evidence="8" type="ORF">HJC23_013919</name>
</gene>
<comment type="subunit">
    <text evidence="7">Component of the dolichol-phosphate mannose (DPM) synthase complex.</text>
</comment>
<organism evidence="8 9">
    <name type="scientific">Cyclotella cryptica</name>
    <dbReference type="NCBI Taxonomy" id="29204"/>
    <lineage>
        <taxon>Eukaryota</taxon>
        <taxon>Sar</taxon>
        <taxon>Stramenopiles</taxon>
        <taxon>Ochrophyta</taxon>
        <taxon>Bacillariophyta</taxon>
        <taxon>Coscinodiscophyceae</taxon>
        <taxon>Thalassiosirophycidae</taxon>
        <taxon>Stephanodiscales</taxon>
        <taxon>Stephanodiscaceae</taxon>
        <taxon>Cyclotella</taxon>
    </lineage>
</organism>
<evidence type="ECO:0000313" key="9">
    <source>
        <dbReference type="Proteomes" id="UP001516023"/>
    </source>
</evidence>
<evidence type="ECO:0000256" key="2">
    <source>
        <dbReference type="ARBA" id="ARBA00010430"/>
    </source>
</evidence>
<dbReference type="EMBL" id="JABMIG020000039">
    <property type="protein sequence ID" value="KAL3799464.1"/>
    <property type="molecule type" value="Genomic_DNA"/>
</dbReference>
<feature type="transmembrane region" description="Helical" evidence="7">
    <location>
        <begin position="45"/>
        <end position="67"/>
    </location>
</feature>
<comment type="pathway">
    <text evidence="7">Protein modification; protein glycosylation.</text>
</comment>
<name>A0ABD3QGD7_9STRA</name>
<keyword evidence="3 7" id="KW-0812">Transmembrane</keyword>
<protein>
    <recommendedName>
        <fullName evidence="7">Dolichol-phosphate mannosyltransferase subunit 3</fullName>
    </recommendedName>
</protein>
<keyword evidence="9" id="KW-1185">Reference proteome</keyword>
<comment type="caution">
    <text evidence="7">Lacks conserved residue(s) required for the propagation of feature annotation.</text>
</comment>
<dbReference type="PANTHER" id="PTHR16433:SF0">
    <property type="entry name" value="DOLICHOL-PHOSPHATE MANNOSYLTRANSFERASE SUBUNIT 3"/>
    <property type="match status" value="1"/>
</dbReference>
<proteinExistence type="inferred from homology"/>
<comment type="function">
    <text evidence="7">Stabilizer subunit of the dolichol-phosphate mannose (DPM) synthase complex; tethers catalytic subunit to the ER.</text>
</comment>
<accession>A0ABD3QGD7</accession>
<comment type="subcellular location">
    <subcellularLocation>
        <location evidence="1 7">Endoplasmic reticulum membrane</location>
        <topology evidence="1 7">Multi-pass membrane protein</topology>
    </subcellularLocation>
</comment>
<evidence type="ECO:0000256" key="1">
    <source>
        <dbReference type="ARBA" id="ARBA00004477"/>
    </source>
</evidence>
<dbReference type="PANTHER" id="PTHR16433">
    <property type="entry name" value="DOLICHOL-PHOSPHATE MANNOSYLTRANSFERASE SUBUNIT 3"/>
    <property type="match status" value="1"/>
</dbReference>
<evidence type="ECO:0000256" key="5">
    <source>
        <dbReference type="ARBA" id="ARBA00022989"/>
    </source>
</evidence>
<dbReference type="Proteomes" id="UP001516023">
    <property type="component" value="Unassembled WGS sequence"/>
</dbReference>
<keyword evidence="5 7" id="KW-1133">Transmembrane helix</keyword>
<reference evidence="8 9" key="1">
    <citation type="journal article" date="2020" name="G3 (Bethesda)">
        <title>Improved Reference Genome for Cyclotella cryptica CCMP332, a Model for Cell Wall Morphogenesis, Salinity Adaptation, and Lipid Production in Diatoms (Bacillariophyta).</title>
        <authorList>
            <person name="Roberts W.R."/>
            <person name="Downey K.M."/>
            <person name="Ruck E.C."/>
            <person name="Traller J.C."/>
            <person name="Alverson A.J."/>
        </authorList>
    </citation>
    <scope>NUCLEOTIDE SEQUENCE [LARGE SCALE GENOMIC DNA]</scope>
    <source>
        <strain evidence="8 9">CCMP332</strain>
    </source>
</reference>
<evidence type="ECO:0000256" key="3">
    <source>
        <dbReference type="ARBA" id="ARBA00022692"/>
    </source>
</evidence>